<reference evidence="2 3" key="1">
    <citation type="journal article" date="2013" name="PLoS Genet.">
        <title>The genome and development-dependent transcriptomes of Pyronema confluens: a window into fungal evolution.</title>
        <authorList>
            <person name="Traeger S."/>
            <person name="Altegoer F."/>
            <person name="Freitag M."/>
            <person name="Gabaldon T."/>
            <person name="Kempken F."/>
            <person name="Kumar A."/>
            <person name="Marcet-Houben M."/>
            <person name="Poggeler S."/>
            <person name="Stajich J.E."/>
            <person name="Nowrousian M."/>
        </authorList>
    </citation>
    <scope>NUCLEOTIDE SEQUENCE [LARGE SCALE GENOMIC DNA]</scope>
    <source>
        <strain evidence="3">CBS 100304</strain>
        <tissue evidence="2">Vegetative mycelium</tissue>
    </source>
</reference>
<dbReference type="Proteomes" id="UP000018144">
    <property type="component" value="Unassembled WGS sequence"/>
</dbReference>
<feature type="region of interest" description="Disordered" evidence="1">
    <location>
        <begin position="148"/>
        <end position="171"/>
    </location>
</feature>
<proteinExistence type="predicted"/>
<evidence type="ECO:0000313" key="2">
    <source>
        <dbReference type="EMBL" id="CCX30334.1"/>
    </source>
</evidence>
<keyword evidence="3" id="KW-1185">Reference proteome</keyword>
<evidence type="ECO:0000256" key="1">
    <source>
        <dbReference type="SAM" id="MobiDB-lite"/>
    </source>
</evidence>
<gene>
    <name evidence="2" type="ORF">PCON_08531</name>
</gene>
<accession>U4LE19</accession>
<protein>
    <submittedName>
        <fullName evidence="2">Uncharacterized protein</fullName>
    </submittedName>
</protein>
<name>U4LE19_PYROM</name>
<sequence length="171" mass="20280">MRSINKHLEKVHIGYCCPYCFKKIKRRFGNIKTNQFEKIFFNDIQAVIQHVRCRHFKPWKCRGHNCNSRFGAKAKYNKHIKEFPGHITQAQRNLDGYLSQGIKTMDHRLGKMQTTFDIEADRDFKKDILAETRIRRDDASDPLCRRTNRLHEIKPESTGNPRMNGGENYLR</sequence>
<dbReference type="AlphaFoldDB" id="U4LE19"/>
<dbReference type="EMBL" id="HF935439">
    <property type="protein sequence ID" value="CCX30334.1"/>
    <property type="molecule type" value="Genomic_DNA"/>
</dbReference>
<evidence type="ECO:0000313" key="3">
    <source>
        <dbReference type="Proteomes" id="UP000018144"/>
    </source>
</evidence>
<organism evidence="2 3">
    <name type="scientific">Pyronema omphalodes (strain CBS 100304)</name>
    <name type="common">Pyronema confluens</name>
    <dbReference type="NCBI Taxonomy" id="1076935"/>
    <lineage>
        <taxon>Eukaryota</taxon>
        <taxon>Fungi</taxon>
        <taxon>Dikarya</taxon>
        <taxon>Ascomycota</taxon>
        <taxon>Pezizomycotina</taxon>
        <taxon>Pezizomycetes</taxon>
        <taxon>Pezizales</taxon>
        <taxon>Pyronemataceae</taxon>
        <taxon>Pyronema</taxon>
    </lineage>
</organism>